<evidence type="ECO:0000256" key="1">
    <source>
        <dbReference type="SAM" id="MobiDB-lite"/>
    </source>
</evidence>
<dbReference type="AlphaFoldDB" id="A0A5P1EHT0"/>
<name>A0A5P1EHT0_ASPOF</name>
<dbReference type="Gramene" id="ONK64419">
    <property type="protein sequence ID" value="ONK64419"/>
    <property type="gene ID" value="A4U43_C07F25700"/>
</dbReference>
<keyword evidence="2" id="KW-0472">Membrane</keyword>
<feature type="region of interest" description="Disordered" evidence="1">
    <location>
        <begin position="192"/>
        <end position="215"/>
    </location>
</feature>
<proteinExistence type="predicted"/>
<dbReference type="EMBL" id="CM007387">
    <property type="protein sequence ID" value="ONK64419.1"/>
    <property type="molecule type" value="Genomic_DNA"/>
</dbReference>
<accession>A0A5P1EHT0</accession>
<dbReference type="PANTHER" id="PTHR31448:SF3">
    <property type="entry name" value="MYOSIN-BINDING PROTEIN 2"/>
    <property type="match status" value="1"/>
</dbReference>
<feature type="compositionally biased region" description="Acidic residues" evidence="1">
    <location>
        <begin position="115"/>
        <end position="125"/>
    </location>
</feature>
<sequence>MPSGCHIGGQKGSFPLLSVLSSAVFEWLLMLLLFLNALFSFLVTKFARYCELQTPCLVCSRLDHIFGDGEPRFYWGLICGSHKSEISSLSHCDVSHAEGNKMYEGHNGVKVTSDSESENPFSDDADGNHLAHDLKEDHEDRCLSSEHAAIIPDNLSMPLSDGTAVDKLIQPTTSEPESSLPIKGDQLVHVHEARDASSASTDAVTNDTDETNWNKNVSQKDASEFSHVKYCSVFQ</sequence>
<reference evidence="4" key="1">
    <citation type="journal article" date="2017" name="Nat. Commun.">
        <title>The asparagus genome sheds light on the origin and evolution of a young Y chromosome.</title>
        <authorList>
            <person name="Harkess A."/>
            <person name="Zhou J."/>
            <person name="Xu C."/>
            <person name="Bowers J.E."/>
            <person name="Van der Hulst R."/>
            <person name="Ayyampalayam S."/>
            <person name="Mercati F."/>
            <person name="Riccardi P."/>
            <person name="McKain M.R."/>
            <person name="Kakrana A."/>
            <person name="Tang H."/>
            <person name="Ray J."/>
            <person name="Groenendijk J."/>
            <person name="Arikit S."/>
            <person name="Mathioni S.M."/>
            <person name="Nakano M."/>
            <person name="Shan H."/>
            <person name="Telgmann-Rauber A."/>
            <person name="Kanno A."/>
            <person name="Yue Z."/>
            <person name="Chen H."/>
            <person name="Li W."/>
            <person name="Chen Y."/>
            <person name="Xu X."/>
            <person name="Zhang Y."/>
            <person name="Luo S."/>
            <person name="Chen H."/>
            <person name="Gao J."/>
            <person name="Mao Z."/>
            <person name="Pires J.C."/>
            <person name="Luo M."/>
            <person name="Kudrna D."/>
            <person name="Wing R.A."/>
            <person name="Meyers B.C."/>
            <person name="Yi K."/>
            <person name="Kong H."/>
            <person name="Lavrijsen P."/>
            <person name="Sunseri F."/>
            <person name="Falavigna A."/>
            <person name="Ye Y."/>
            <person name="Leebens-Mack J.H."/>
            <person name="Chen G."/>
        </authorList>
    </citation>
    <scope>NUCLEOTIDE SEQUENCE [LARGE SCALE GENOMIC DNA]</scope>
    <source>
        <strain evidence="4">cv. DH0086</strain>
    </source>
</reference>
<organism evidence="3 4">
    <name type="scientific">Asparagus officinalis</name>
    <name type="common">Garden asparagus</name>
    <dbReference type="NCBI Taxonomy" id="4686"/>
    <lineage>
        <taxon>Eukaryota</taxon>
        <taxon>Viridiplantae</taxon>
        <taxon>Streptophyta</taxon>
        <taxon>Embryophyta</taxon>
        <taxon>Tracheophyta</taxon>
        <taxon>Spermatophyta</taxon>
        <taxon>Magnoliopsida</taxon>
        <taxon>Liliopsida</taxon>
        <taxon>Asparagales</taxon>
        <taxon>Asparagaceae</taxon>
        <taxon>Asparagoideae</taxon>
        <taxon>Asparagus</taxon>
    </lineage>
</organism>
<evidence type="ECO:0000313" key="4">
    <source>
        <dbReference type="Proteomes" id="UP000243459"/>
    </source>
</evidence>
<evidence type="ECO:0000256" key="2">
    <source>
        <dbReference type="SAM" id="Phobius"/>
    </source>
</evidence>
<dbReference type="Proteomes" id="UP000243459">
    <property type="component" value="Chromosome 7"/>
</dbReference>
<dbReference type="GO" id="GO:0017022">
    <property type="term" value="F:myosin binding"/>
    <property type="evidence" value="ECO:0007669"/>
    <property type="project" value="InterPro"/>
</dbReference>
<keyword evidence="2" id="KW-0812">Transmembrane</keyword>
<gene>
    <name evidence="3" type="ORF">A4U43_C07F25700</name>
</gene>
<dbReference type="InterPro" id="IPR039306">
    <property type="entry name" value="MYOB"/>
</dbReference>
<keyword evidence="2" id="KW-1133">Transmembrane helix</keyword>
<feature type="compositionally biased region" description="Polar residues" evidence="1">
    <location>
        <begin position="197"/>
        <end position="215"/>
    </location>
</feature>
<keyword evidence="4" id="KW-1185">Reference proteome</keyword>
<protein>
    <submittedName>
        <fullName evidence="3">Uncharacterized protein</fullName>
    </submittedName>
</protein>
<feature type="transmembrane region" description="Helical" evidence="2">
    <location>
        <begin position="24"/>
        <end position="43"/>
    </location>
</feature>
<feature type="region of interest" description="Disordered" evidence="1">
    <location>
        <begin position="103"/>
        <end position="130"/>
    </location>
</feature>
<dbReference type="PANTHER" id="PTHR31448">
    <property type="entry name" value="MYOSIN-BINDING PROTEIN 2"/>
    <property type="match status" value="1"/>
</dbReference>
<evidence type="ECO:0000313" key="3">
    <source>
        <dbReference type="EMBL" id="ONK64419.1"/>
    </source>
</evidence>